<reference evidence="1" key="1">
    <citation type="journal article" date="2021" name="Proc. Natl. Acad. Sci. U.S.A.">
        <title>A Catalog of Tens of Thousands of Viruses from Human Metagenomes Reveals Hidden Associations with Chronic Diseases.</title>
        <authorList>
            <person name="Tisza M.J."/>
            <person name="Buck C.B."/>
        </authorList>
    </citation>
    <scope>NUCLEOTIDE SEQUENCE</scope>
    <source>
        <strain evidence="1">CtzMZ8</strain>
    </source>
</reference>
<name>A0A8S5LRE5_9CAUD</name>
<dbReference type="EMBL" id="BK015902">
    <property type="protein sequence ID" value="DAD72601.1"/>
    <property type="molecule type" value="Genomic_DNA"/>
</dbReference>
<organism evidence="1">
    <name type="scientific">Siphoviridae sp. ctzMZ8</name>
    <dbReference type="NCBI Taxonomy" id="2827598"/>
    <lineage>
        <taxon>Viruses</taxon>
        <taxon>Duplodnaviria</taxon>
        <taxon>Heunggongvirae</taxon>
        <taxon>Uroviricota</taxon>
        <taxon>Caudoviricetes</taxon>
    </lineage>
</organism>
<evidence type="ECO:0008006" key="2">
    <source>
        <dbReference type="Google" id="ProtNLM"/>
    </source>
</evidence>
<sequence>MDNLDELFDGMPEPDAGLDFVIDESKRLIAVPEEGVVLGVEGDKDVNRIRLRINRYYRGSDLADFAIRVNYENAEGDRNYFTVTEKTVTEQTITFIWVVAADAVAYKGAVHFAVSFYRVNDNGEILQKYNTTLGTVQNLVGLEVDAAQDDPVVVDFMAHLKNDITEHAAAYESTMNEAARSADVSAKNAKSSADDAKQSEETTKALLEKASAEYNGGCLGSITVSLPVDGWNKAEGETAYSCTAAVEKATSACLPMAGVISADVPGAMAAGMYGVCEAGNGMLKFWAASKPTQTLTLSVMLLVPDVQLEG</sequence>
<accession>A0A8S5LRE5</accession>
<evidence type="ECO:0000313" key="1">
    <source>
        <dbReference type="EMBL" id="DAD72601.1"/>
    </source>
</evidence>
<protein>
    <recommendedName>
        <fullName evidence="2">BppU N-terminal domain-containing protein</fullName>
    </recommendedName>
</protein>
<proteinExistence type="predicted"/>